<evidence type="ECO:0000256" key="2">
    <source>
        <dbReference type="SAM" id="MobiDB-lite"/>
    </source>
</evidence>
<keyword evidence="1" id="KW-0677">Repeat</keyword>
<dbReference type="Pfam" id="PF01965">
    <property type="entry name" value="DJ-1_PfpI"/>
    <property type="match status" value="1"/>
</dbReference>
<feature type="compositionally biased region" description="Low complexity" evidence="2">
    <location>
        <begin position="136"/>
        <end position="168"/>
    </location>
</feature>
<protein>
    <submittedName>
        <fullName evidence="4">Dj-1 family protein</fullName>
    </submittedName>
</protein>
<keyword evidence="5" id="KW-1185">Reference proteome</keyword>
<dbReference type="Gene3D" id="3.40.50.880">
    <property type="match status" value="1"/>
</dbReference>
<dbReference type="SUPFAM" id="SSF52317">
    <property type="entry name" value="Class I glutamine amidotransferase-like"/>
    <property type="match status" value="1"/>
</dbReference>
<gene>
    <name evidence="4" type="ORF">CSUI_003104</name>
</gene>
<dbReference type="InterPro" id="IPR006287">
    <property type="entry name" value="DJ-1"/>
</dbReference>
<dbReference type="OrthoDB" id="543156at2759"/>
<feature type="region of interest" description="Disordered" evidence="2">
    <location>
        <begin position="125"/>
        <end position="196"/>
    </location>
</feature>
<sequence>MLLSSLRRISLVDVRAGSLSRGNSSASLPSNSSAPTTASANYGLSSHRSFISNGGNLSRSLHSGHVHQLKHTRVLKRGVLLNQLAFVSSFFTRFLPSPLPLPHQNASPLVTLVQPGSIFQETTATHPGYHAHYPRRSSSTFPPRSSCRLPSPSSPTSFSSLSSTPNNPDSKSDTSRTKNFRRAAFSTRRPRTFSSSHQRTAMAYKVLVPIAEGSEEIEAVCIVDTLRRAGAEVIVANVMEGKGKHGSICMSRKVLMQADKSIKEVENEVFDMIAVPGGMPGAEHCRDSVELTKMLKDHKAKGKWVTAICASPAVVLQHHGLLDGEKAVAYPCFMDKMPADMKGSGNVCVSNKIVTSKGPATALEFALKLVEVLYGAEKAKEVGSAMLMSQ</sequence>
<dbReference type="PANTHER" id="PTHR48094:SF12">
    <property type="entry name" value="PARKINSON DISEASE PROTEIN 7 HOMOLOG"/>
    <property type="match status" value="1"/>
</dbReference>
<dbReference type="GO" id="GO:1903189">
    <property type="term" value="P:glyoxal metabolic process"/>
    <property type="evidence" value="ECO:0007669"/>
    <property type="project" value="TreeGrafter"/>
</dbReference>
<dbReference type="PANTHER" id="PTHR48094">
    <property type="entry name" value="PROTEIN/NUCLEIC ACID DEGLYCASE DJ-1-RELATED"/>
    <property type="match status" value="1"/>
</dbReference>
<evidence type="ECO:0000313" key="5">
    <source>
        <dbReference type="Proteomes" id="UP000221165"/>
    </source>
</evidence>
<name>A0A2C6L6U7_9APIC</name>
<feature type="domain" description="DJ-1/PfpI" evidence="3">
    <location>
        <begin position="205"/>
        <end position="371"/>
    </location>
</feature>
<dbReference type="NCBIfam" id="TIGR01383">
    <property type="entry name" value="not_thiJ"/>
    <property type="match status" value="1"/>
</dbReference>
<comment type="caution">
    <text evidence="4">The sequence shown here is derived from an EMBL/GenBank/DDBJ whole genome shotgun (WGS) entry which is preliminary data.</text>
</comment>
<evidence type="ECO:0000313" key="4">
    <source>
        <dbReference type="EMBL" id="PHJ23046.1"/>
    </source>
</evidence>
<evidence type="ECO:0000256" key="1">
    <source>
        <dbReference type="ARBA" id="ARBA00022737"/>
    </source>
</evidence>
<dbReference type="GeneID" id="94426513"/>
<dbReference type="FunFam" id="3.40.50.880:FF:000015">
    <property type="entry name" value="Protein DJ-1 homolog C"/>
    <property type="match status" value="1"/>
</dbReference>
<dbReference type="AlphaFoldDB" id="A0A2C6L6U7"/>
<dbReference type="InterPro" id="IPR050325">
    <property type="entry name" value="Prot/Nucl_acid_deglycase"/>
</dbReference>
<dbReference type="VEuPathDB" id="ToxoDB:CSUI_003104"/>
<dbReference type="EMBL" id="MIGC01001332">
    <property type="protein sequence ID" value="PHJ23046.1"/>
    <property type="molecule type" value="Genomic_DNA"/>
</dbReference>
<reference evidence="4 5" key="1">
    <citation type="journal article" date="2017" name="Int. J. Parasitol.">
        <title>The genome of the protozoan parasite Cystoisospora suis and a reverse vaccinology approach to identify vaccine candidates.</title>
        <authorList>
            <person name="Palmieri N."/>
            <person name="Shrestha A."/>
            <person name="Ruttkowski B."/>
            <person name="Beck T."/>
            <person name="Vogl C."/>
            <person name="Tomley F."/>
            <person name="Blake D.P."/>
            <person name="Joachim A."/>
        </authorList>
    </citation>
    <scope>NUCLEOTIDE SEQUENCE [LARGE SCALE GENOMIC DNA]</scope>
    <source>
        <strain evidence="4 5">Wien I</strain>
    </source>
</reference>
<dbReference type="InterPro" id="IPR029062">
    <property type="entry name" value="Class_I_gatase-like"/>
</dbReference>
<dbReference type="GO" id="GO:0005737">
    <property type="term" value="C:cytoplasm"/>
    <property type="evidence" value="ECO:0007669"/>
    <property type="project" value="TreeGrafter"/>
</dbReference>
<dbReference type="CDD" id="cd03135">
    <property type="entry name" value="GATase1_DJ-1"/>
    <property type="match status" value="1"/>
</dbReference>
<dbReference type="Proteomes" id="UP000221165">
    <property type="component" value="Unassembled WGS sequence"/>
</dbReference>
<feature type="region of interest" description="Disordered" evidence="2">
    <location>
        <begin position="19"/>
        <end position="39"/>
    </location>
</feature>
<proteinExistence type="predicted"/>
<organism evidence="4 5">
    <name type="scientific">Cystoisospora suis</name>
    <dbReference type="NCBI Taxonomy" id="483139"/>
    <lineage>
        <taxon>Eukaryota</taxon>
        <taxon>Sar</taxon>
        <taxon>Alveolata</taxon>
        <taxon>Apicomplexa</taxon>
        <taxon>Conoidasida</taxon>
        <taxon>Coccidia</taxon>
        <taxon>Eucoccidiorida</taxon>
        <taxon>Eimeriorina</taxon>
        <taxon>Sarcocystidae</taxon>
        <taxon>Cystoisospora</taxon>
    </lineage>
</organism>
<dbReference type="RefSeq" id="XP_067924723.1">
    <property type="nucleotide sequence ID" value="XM_068063302.1"/>
</dbReference>
<dbReference type="InterPro" id="IPR002818">
    <property type="entry name" value="DJ-1/PfpI"/>
</dbReference>
<evidence type="ECO:0000259" key="3">
    <source>
        <dbReference type="Pfam" id="PF01965"/>
    </source>
</evidence>
<accession>A0A2C6L6U7</accession>